<dbReference type="Pfam" id="PF13184">
    <property type="entry name" value="KH_NusA_1st"/>
    <property type="match status" value="1"/>
</dbReference>
<dbReference type="Pfam" id="PF00575">
    <property type="entry name" value="S1"/>
    <property type="match status" value="1"/>
</dbReference>
<dbReference type="InterPro" id="IPR010213">
    <property type="entry name" value="TF_NusA"/>
</dbReference>
<keyword evidence="6 7" id="KW-0804">Transcription</keyword>
<dbReference type="eggNOG" id="COG0195">
    <property type="taxonomic scope" value="Bacteria"/>
</dbReference>
<dbReference type="SUPFAM" id="SSF69705">
    <property type="entry name" value="Transcription factor NusA, N-terminal domain"/>
    <property type="match status" value="1"/>
</dbReference>
<dbReference type="InterPro" id="IPR012340">
    <property type="entry name" value="NA-bd_OB-fold"/>
</dbReference>
<feature type="domain" description="S1 motif" evidence="9">
    <location>
        <begin position="135"/>
        <end position="199"/>
    </location>
</feature>
<dbReference type="InterPro" id="IPR009019">
    <property type="entry name" value="KH_sf_prok-type"/>
</dbReference>
<comment type="subunit">
    <text evidence="7">Monomer. Binds directly to the core enzyme of the DNA-dependent RNA polymerase and to nascent RNA.</text>
</comment>
<dbReference type="OrthoDB" id="9807233at2"/>
<dbReference type="AlphaFoldDB" id="D1CFX3"/>
<dbReference type="Gene3D" id="2.40.50.140">
    <property type="entry name" value="Nucleic acid-binding proteins"/>
    <property type="match status" value="1"/>
</dbReference>
<dbReference type="Gene3D" id="3.30.1480.10">
    <property type="entry name" value="NusA, N-terminal domain"/>
    <property type="match status" value="1"/>
</dbReference>
<dbReference type="HOGENOM" id="CLU_029242_2_2_0"/>
<proteinExistence type="inferred from homology"/>
<dbReference type="Gene3D" id="3.30.300.20">
    <property type="match status" value="2"/>
</dbReference>
<dbReference type="FunFam" id="3.30.300.20:FF:000005">
    <property type="entry name" value="Transcription termination/antitermination protein NusA"/>
    <property type="match status" value="1"/>
</dbReference>
<dbReference type="InterPro" id="IPR025249">
    <property type="entry name" value="TF_NusA_KH_1st"/>
</dbReference>
<evidence type="ECO:0000256" key="3">
    <source>
        <dbReference type="ARBA" id="ARBA00022814"/>
    </source>
</evidence>
<comment type="function">
    <text evidence="7">Participates in both transcription termination and antitermination.</text>
</comment>
<name>D1CFX3_THET1</name>
<dbReference type="HAMAP" id="MF_00945_B">
    <property type="entry name" value="NusA_B"/>
    <property type="match status" value="1"/>
</dbReference>
<keyword evidence="1 7" id="KW-0806">Transcription termination</keyword>
<keyword evidence="3 7" id="KW-0889">Transcription antitermination</keyword>
<dbReference type="Proteomes" id="UP000000323">
    <property type="component" value="Chromosome 1"/>
</dbReference>
<dbReference type="PROSITE" id="PS50126">
    <property type="entry name" value="S1"/>
    <property type="match status" value="1"/>
</dbReference>
<dbReference type="CDD" id="cd04455">
    <property type="entry name" value="S1_NusA"/>
    <property type="match status" value="1"/>
</dbReference>
<feature type="region of interest" description="Disordered" evidence="8">
    <location>
        <begin position="344"/>
        <end position="372"/>
    </location>
</feature>
<dbReference type="InterPro" id="IPR004087">
    <property type="entry name" value="KH_dom"/>
</dbReference>
<dbReference type="GO" id="GO:0003723">
    <property type="term" value="F:RNA binding"/>
    <property type="evidence" value="ECO:0007669"/>
    <property type="project" value="UniProtKB-UniRule"/>
</dbReference>
<dbReference type="SMART" id="SM00316">
    <property type="entry name" value="S1"/>
    <property type="match status" value="1"/>
</dbReference>
<dbReference type="SMART" id="SM00322">
    <property type="entry name" value="KH"/>
    <property type="match status" value="2"/>
</dbReference>
<dbReference type="InterPro" id="IPR013735">
    <property type="entry name" value="TF_NusA_N"/>
</dbReference>
<evidence type="ECO:0000256" key="7">
    <source>
        <dbReference type="HAMAP-Rule" id="MF_00945"/>
    </source>
</evidence>
<comment type="similarity">
    <text evidence="7">Belongs to the NusA family.</text>
</comment>
<dbReference type="InterPro" id="IPR058582">
    <property type="entry name" value="KH_NusA_2nd"/>
</dbReference>
<dbReference type="NCBIfam" id="TIGR01953">
    <property type="entry name" value="NusA"/>
    <property type="match status" value="1"/>
</dbReference>
<evidence type="ECO:0000256" key="1">
    <source>
        <dbReference type="ARBA" id="ARBA00022472"/>
    </source>
</evidence>
<reference evidence="11" key="1">
    <citation type="journal article" date="2010" name="Stand. Genomic Sci.">
        <title>Complete genome sequence of 'Thermobaculum terrenum' type strain (YNP1).</title>
        <authorList>
            <person name="Kiss H."/>
            <person name="Cleland D."/>
            <person name="Lapidus A."/>
            <person name="Lucas S."/>
            <person name="Glavina Del Rio T."/>
            <person name="Nolan M."/>
            <person name="Tice H."/>
            <person name="Han C."/>
            <person name="Goodwin L."/>
            <person name="Pitluck S."/>
            <person name="Liolios K."/>
            <person name="Ivanova N."/>
            <person name="Mavromatis K."/>
            <person name="Ovchinnikova G."/>
            <person name="Pati A."/>
            <person name="Chen A."/>
            <person name="Palaniappan K."/>
            <person name="Land M."/>
            <person name="Hauser L."/>
            <person name="Chang Y."/>
            <person name="Jeffries C."/>
            <person name="Lu M."/>
            <person name="Brettin T."/>
            <person name="Detter J."/>
            <person name="Goker M."/>
            <person name="Tindall B."/>
            <person name="Beck B."/>
            <person name="McDermott T."/>
            <person name="Woyke T."/>
            <person name="Bristow J."/>
            <person name="Eisen J."/>
            <person name="Markowitz V."/>
            <person name="Hugenholtz P."/>
            <person name="Kyrpides N."/>
            <person name="Klenk H."/>
            <person name="Cheng J."/>
        </authorList>
    </citation>
    <scope>NUCLEOTIDE SEQUENCE [LARGE SCALE GENOMIC DNA]</scope>
    <source>
        <strain evidence="11">ATCC BAA-798 / YNP1</strain>
    </source>
</reference>
<dbReference type="CDD" id="cd22529">
    <property type="entry name" value="KH-II_NusA_rpt2"/>
    <property type="match status" value="1"/>
</dbReference>
<evidence type="ECO:0000256" key="2">
    <source>
        <dbReference type="ARBA" id="ARBA00022490"/>
    </source>
</evidence>
<dbReference type="InterPro" id="IPR015946">
    <property type="entry name" value="KH_dom-like_a/b"/>
</dbReference>
<dbReference type="PANTHER" id="PTHR22648">
    <property type="entry name" value="TRANSCRIPTION TERMINATION FACTOR NUSA"/>
    <property type="match status" value="1"/>
</dbReference>
<dbReference type="FunFam" id="3.30.1480.10:FF:000002">
    <property type="entry name" value="Transcription termination/antitermination protein NusA"/>
    <property type="match status" value="1"/>
</dbReference>
<dbReference type="PANTHER" id="PTHR22648:SF0">
    <property type="entry name" value="TRANSCRIPTION TERMINATION_ANTITERMINATION PROTEIN NUSA"/>
    <property type="match status" value="1"/>
</dbReference>
<evidence type="ECO:0000313" key="11">
    <source>
        <dbReference type="Proteomes" id="UP000000323"/>
    </source>
</evidence>
<comment type="subcellular location">
    <subcellularLocation>
        <location evidence="7">Cytoplasm</location>
    </subcellularLocation>
</comment>
<evidence type="ECO:0000313" key="10">
    <source>
        <dbReference type="EMBL" id="ACZ41829.1"/>
    </source>
</evidence>
<dbReference type="InterPro" id="IPR003029">
    <property type="entry name" value="S1_domain"/>
</dbReference>
<dbReference type="GO" id="GO:0031564">
    <property type="term" value="P:transcription antitermination"/>
    <property type="evidence" value="ECO:0007669"/>
    <property type="project" value="UniProtKB-UniRule"/>
</dbReference>
<keyword evidence="4 7" id="KW-0694">RNA-binding</keyword>
<gene>
    <name evidence="7" type="primary">nusA</name>
    <name evidence="10" type="ordered locus">Tter_0912</name>
</gene>
<dbReference type="SUPFAM" id="SSF50249">
    <property type="entry name" value="Nucleic acid-binding proteins"/>
    <property type="match status" value="1"/>
</dbReference>
<dbReference type="SUPFAM" id="SSF54814">
    <property type="entry name" value="Prokaryotic type KH domain (KH-domain type II)"/>
    <property type="match status" value="2"/>
</dbReference>
<evidence type="ECO:0000259" key="9">
    <source>
        <dbReference type="PROSITE" id="PS50126"/>
    </source>
</evidence>
<dbReference type="PROSITE" id="PS50084">
    <property type="entry name" value="KH_TYPE_1"/>
    <property type="match status" value="1"/>
</dbReference>
<sequence>MRGEFYAAISQLSLERGIPRDVLIKSVEEAVKAVYRKNYDASGDIEVKIDPNTGQATVYRVLQVVENVKDPKTQISLADAKKIDKEARIGSVVHQDVTPDTFGRIAAQMTKQVMLQKIREAEHETIYKEFGDREGELVTGVVQRVENGLVIVQLGKAEAIMPKAEQVESENYKPGQRLKVLLLKVVKTPRGPQLIVSRRDKNLLKRLFEIEVPEIYNGSVEIKAIARIPGVRSKIAVAARQPGIDPVGSCVGVRGTRVQNVVDELQGEKIDIIQWSDDPATFIARALSPAQVNEVILDKETKTATVIVPEKQLSLAIGKDGQNARLAANLTGWRIDIRSPENVEHFSSSSTSVSEEQTDRLEQDVSAETISE</sequence>
<accession>D1CFX3</accession>
<evidence type="ECO:0000256" key="5">
    <source>
        <dbReference type="ARBA" id="ARBA00023015"/>
    </source>
</evidence>
<dbReference type="STRING" id="525904.Tter_0912"/>
<dbReference type="GO" id="GO:0003700">
    <property type="term" value="F:DNA-binding transcription factor activity"/>
    <property type="evidence" value="ECO:0007669"/>
    <property type="project" value="InterPro"/>
</dbReference>
<evidence type="ECO:0000256" key="6">
    <source>
        <dbReference type="ARBA" id="ARBA00023163"/>
    </source>
</evidence>
<dbReference type="Pfam" id="PF08529">
    <property type="entry name" value="NusA_N"/>
    <property type="match status" value="1"/>
</dbReference>
<organism evidence="10 11">
    <name type="scientific">Thermobaculum terrenum (strain ATCC BAA-798 / CCMEE 7001 / YNP1)</name>
    <dbReference type="NCBI Taxonomy" id="525904"/>
    <lineage>
        <taxon>Bacteria</taxon>
        <taxon>Bacillati</taxon>
        <taxon>Chloroflexota</taxon>
        <taxon>Chloroflexia</taxon>
        <taxon>Candidatus Thermobaculales</taxon>
        <taxon>Candidatus Thermobaculaceae</taxon>
        <taxon>Thermobaculum</taxon>
    </lineage>
</organism>
<dbReference type="EMBL" id="CP001825">
    <property type="protein sequence ID" value="ACZ41829.1"/>
    <property type="molecule type" value="Genomic_DNA"/>
</dbReference>
<dbReference type="FunFam" id="3.30.300.20:FF:000002">
    <property type="entry name" value="Transcription termination/antitermination protein NusA"/>
    <property type="match status" value="1"/>
</dbReference>
<dbReference type="InterPro" id="IPR030842">
    <property type="entry name" value="TF_NusA_bacterial"/>
</dbReference>
<dbReference type="GO" id="GO:0005829">
    <property type="term" value="C:cytosol"/>
    <property type="evidence" value="ECO:0007669"/>
    <property type="project" value="TreeGrafter"/>
</dbReference>
<keyword evidence="2 7" id="KW-0963">Cytoplasm</keyword>
<dbReference type="GO" id="GO:0006353">
    <property type="term" value="P:DNA-templated transcription termination"/>
    <property type="evidence" value="ECO:0007669"/>
    <property type="project" value="UniProtKB-UniRule"/>
</dbReference>
<evidence type="ECO:0000256" key="8">
    <source>
        <dbReference type="SAM" id="MobiDB-lite"/>
    </source>
</evidence>
<keyword evidence="11" id="KW-1185">Reference proteome</keyword>
<dbReference type="InterPro" id="IPR036555">
    <property type="entry name" value="NusA_N_sf"/>
</dbReference>
<dbReference type="FunFam" id="2.40.50.140:FF:000058">
    <property type="entry name" value="Transcription termination/antitermination protein NusA"/>
    <property type="match status" value="1"/>
</dbReference>
<dbReference type="CDD" id="cd02134">
    <property type="entry name" value="KH-II_NusA_rpt1"/>
    <property type="match status" value="1"/>
</dbReference>
<evidence type="ECO:0000256" key="4">
    <source>
        <dbReference type="ARBA" id="ARBA00022884"/>
    </source>
</evidence>
<dbReference type="KEGG" id="ttr:Tter_0912"/>
<keyword evidence="5 7" id="KW-0805">Transcription regulation</keyword>
<dbReference type="Pfam" id="PF26594">
    <property type="entry name" value="KH_NusA_2nd"/>
    <property type="match status" value="1"/>
</dbReference>
<protein>
    <recommendedName>
        <fullName evidence="7">Transcription termination/antitermination protein NusA</fullName>
    </recommendedName>
</protein>